<evidence type="ECO:0000256" key="1">
    <source>
        <dbReference type="ARBA" id="ARBA00022630"/>
    </source>
</evidence>
<keyword evidence="1" id="KW-0285">Flavoprotein</keyword>
<feature type="domain" description="NADPH-dependent FMN reductase-like" evidence="3">
    <location>
        <begin position="35"/>
        <end position="149"/>
    </location>
</feature>
<dbReference type="SUPFAM" id="SSF52218">
    <property type="entry name" value="Flavoproteins"/>
    <property type="match status" value="1"/>
</dbReference>
<evidence type="ECO:0000313" key="5">
    <source>
        <dbReference type="Proteomes" id="UP000198346"/>
    </source>
</evidence>
<evidence type="ECO:0000256" key="2">
    <source>
        <dbReference type="ARBA" id="ARBA00022643"/>
    </source>
</evidence>
<protein>
    <submittedName>
        <fullName evidence="4">NADPH-dependent FMN reductase</fullName>
    </submittedName>
</protein>
<sequence length="208" mass="22645">MSEGAQMAGHLRAAFARRGEDSARARASRRAAPPVAAVLGSARSDGNTRALVDAVFPRASAARVIDLNDLAIGPYDYAHRHEADDFLPLLRSLAQARAVVFATPVYWYSMSGRMKTFFDRLTDATGPHKPLGRALAGRRAFALVTSASEEAPPGFETPFAETARYFAMRWGGMLHVRFGEDRRLAPEAQVRAAAFADRIARALREDAA</sequence>
<dbReference type="InterPro" id="IPR029039">
    <property type="entry name" value="Flavoprotein-like_sf"/>
</dbReference>
<dbReference type="EMBL" id="FZQA01000001">
    <property type="protein sequence ID" value="SNT67586.1"/>
    <property type="molecule type" value="Genomic_DNA"/>
</dbReference>
<dbReference type="InterPro" id="IPR005025">
    <property type="entry name" value="FMN_Rdtase-like_dom"/>
</dbReference>
<dbReference type="Gene3D" id="3.40.50.360">
    <property type="match status" value="1"/>
</dbReference>
<dbReference type="AlphaFoldDB" id="A0A239PIH1"/>
<keyword evidence="2" id="KW-0288">FMN</keyword>
<dbReference type="PANTHER" id="PTHR43278">
    <property type="entry name" value="NAD(P)H-DEPENDENT FMN-CONTAINING OXIDOREDUCTASE YWQN-RELATED"/>
    <property type="match status" value="1"/>
</dbReference>
<evidence type="ECO:0000313" key="4">
    <source>
        <dbReference type="EMBL" id="SNT67586.1"/>
    </source>
</evidence>
<dbReference type="InterPro" id="IPR051796">
    <property type="entry name" value="ISF_SsuE-like"/>
</dbReference>
<reference evidence="4 5" key="1">
    <citation type="submission" date="2017-07" db="EMBL/GenBank/DDBJ databases">
        <authorList>
            <person name="Sun Z.S."/>
            <person name="Albrecht U."/>
            <person name="Echele G."/>
            <person name="Lee C.C."/>
        </authorList>
    </citation>
    <scope>NUCLEOTIDE SEQUENCE [LARGE SCALE GENOMIC DNA]</scope>
    <source>
        <strain evidence="4 5">CGMCC 1.12710</strain>
    </source>
</reference>
<gene>
    <name evidence="4" type="ORF">SAMN06297382_0076</name>
</gene>
<dbReference type="PANTHER" id="PTHR43278:SF4">
    <property type="entry name" value="NAD(P)H-DEPENDENT FMN-CONTAINING OXIDOREDUCTASE YWQN-RELATED"/>
    <property type="match status" value="1"/>
</dbReference>
<evidence type="ECO:0000259" key="3">
    <source>
        <dbReference type="Pfam" id="PF03358"/>
    </source>
</evidence>
<name>A0A239PIH1_9PROT</name>
<dbReference type="GO" id="GO:0016491">
    <property type="term" value="F:oxidoreductase activity"/>
    <property type="evidence" value="ECO:0007669"/>
    <property type="project" value="InterPro"/>
</dbReference>
<organism evidence="4 5">
    <name type="scientific">Amphiplicatus metriothermophilus</name>
    <dbReference type="NCBI Taxonomy" id="1519374"/>
    <lineage>
        <taxon>Bacteria</taxon>
        <taxon>Pseudomonadati</taxon>
        <taxon>Pseudomonadota</taxon>
        <taxon>Alphaproteobacteria</taxon>
        <taxon>Parvularculales</taxon>
        <taxon>Parvularculaceae</taxon>
        <taxon>Amphiplicatus</taxon>
    </lineage>
</organism>
<dbReference type="Pfam" id="PF03358">
    <property type="entry name" value="FMN_red"/>
    <property type="match status" value="1"/>
</dbReference>
<keyword evidence="5" id="KW-1185">Reference proteome</keyword>
<accession>A0A239PIH1</accession>
<dbReference type="Proteomes" id="UP000198346">
    <property type="component" value="Unassembled WGS sequence"/>
</dbReference>
<proteinExistence type="predicted"/>